<feature type="binding site" evidence="8">
    <location>
        <position position="423"/>
    </location>
    <ligand>
        <name>[4Fe-4S] cluster</name>
        <dbReference type="ChEBI" id="CHEBI:49883"/>
        <label>2</label>
    </ligand>
</feature>
<feature type="binding site" evidence="8">
    <location>
        <position position="387"/>
    </location>
    <ligand>
        <name>[4Fe-4S] cluster</name>
        <dbReference type="ChEBI" id="CHEBI:49883"/>
        <label>2</label>
    </ligand>
</feature>
<dbReference type="Gene3D" id="3.40.50.11540">
    <property type="entry name" value="NADH-ubiquinone oxidoreductase 51kDa subunit"/>
    <property type="match status" value="1"/>
</dbReference>
<keyword evidence="11" id="KW-1185">Reference proteome</keyword>
<feature type="binding site" evidence="8">
    <location>
        <position position="377"/>
    </location>
    <ligand>
        <name>[4Fe-4S] cluster</name>
        <dbReference type="ChEBI" id="CHEBI:49883"/>
        <label>1</label>
    </ligand>
</feature>
<dbReference type="RefSeq" id="WP_200355764.1">
    <property type="nucleotide sequence ID" value="NZ_JAENIL010000019.1"/>
</dbReference>
<evidence type="ECO:0000256" key="4">
    <source>
        <dbReference type="ARBA" id="ARBA00022737"/>
    </source>
</evidence>
<dbReference type="InterPro" id="IPR009051">
    <property type="entry name" value="Helical_ferredxn"/>
</dbReference>
<dbReference type="Pfam" id="PF01512">
    <property type="entry name" value="Complex1_51K"/>
    <property type="match status" value="1"/>
</dbReference>
<dbReference type="Proteomes" id="UP000617628">
    <property type="component" value="Unassembled WGS sequence"/>
</dbReference>
<dbReference type="PROSITE" id="PS51379">
    <property type="entry name" value="4FE4S_FER_2"/>
    <property type="match status" value="1"/>
</dbReference>
<protein>
    <recommendedName>
        <fullName evidence="8">Ion-translocating oxidoreductase complex subunit C</fullName>
        <ecNumber evidence="8">7.-.-.-</ecNumber>
    </recommendedName>
    <alternativeName>
        <fullName evidence="8">Rnf electron transport complex subunit C</fullName>
    </alternativeName>
</protein>
<evidence type="ECO:0000256" key="2">
    <source>
        <dbReference type="ARBA" id="ARBA00022485"/>
    </source>
</evidence>
<dbReference type="Gene3D" id="1.10.1060.10">
    <property type="entry name" value="Alpha-helical ferredoxin"/>
    <property type="match status" value="1"/>
</dbReference>
<keyword evidence="3 8" id="KW-0479">Metal-binding</keyword>
<dbReference type="NCBIfam" id="TIGR01945">
    <property type="entry name" value="rnfC"/>
    <property type="match status" value="1"/>
</dbReference>
<feature type="binding site" evidence="8">
    <location>
        <position position="380"/>
    </location>
    <ligand>
        <name>[4Fe-4S] cluster</name>
        <dbReference type="ChEBI" id="CHEBI:49883"/>
        <label>1</label>
    </ligand>
</feature>
<proteinExistence type="inferred from homology"/>
<organism evidence="10 11">
    <name type="scientific">Pelagicoccus mobilis</name>
    <dbReference type="NCBI Taxonomy" id="415221"/>
    <lineage>
        <taxon>Bacteria</taxon>
        <taxon>Pseudomonadati</taxon>
        <taxon>Verrucomicrobiota</taxon>
        <taxon>Opitutia</taxon>
        <taxon>Puniceicoccales</taxon>
        <taxon>Pelagicoccaceae</taxon>
        <taxon>Pelagicoccus</taxon>
    </lineage>
</organism>
<feature type="binding site" evidence="8">
    <location>
        <position position="417"/>
    </location>
    <ligand>
        <name>[4Fe-4S] cluster</name>
        <dbReference type="ChEBI" id="CHEBI:49883"/>
        <label>2</label>
    </ligand>
</feature>
<dbReference type="InterPro" id="IPR017896">
    <property type="entry name" value="4Fe4S_Fe-S-bd"/>
</dbReference>
<dbReference type="InterPro" id="IPR037225">
    <property type="entry name" value="Nuo51_FMN-bd_sf"/>
</dbReference>
<comment type="cofactor">
    <cofactor evidence="8">
        <name>[4Fe-4S] cluster</name>
        <dbReference type="ChEBI" id="CHEBI:49883"/>
    </cofactor>
    <text evidence="8">Binds 2 [4Fe-4S] clusters per subunit.</text>
</comment>
<name>A0A934VPR1_9BACT</name>
<evidence type="ECO:0000256" key="3">
    <source>
        <dbReference type="ARBA" id="ARBA00022723"/>
    </source>
</evidence>
<evidence type="ECO:0000256" key="6">
    <source>
        <dbReference type="ARBA" id="ARBA00023004"/>
    </source>
</evidence>
<keyword evidence="6 8" id="KW-0408">Iron</keyword>
<comment type="function">
    <text evidence="8">Part of a membrane-bound complex that couples electron transfer with translocation of ions across the membrane.</text>
</comment>
<comment type="subunit">
    <text evidence="8">The complex is composed of six subunits: RnfA, RnfB, RnfC, RnfD, RnfE and RnfG.</text>
</comment>
<dbReference type="PANTHER" id="PTHR43034">
    <property type="entry name" value="ION-TRANSLOCATING OXIDOREDUCTASE COMPLEX SUBUNIT C"/>
    <property type="match status" value="1"/>
</dbReference>
<gene>
    <name evidence="10" type="primary">rsxC</name>
    <name evidence="8" type="synonym">rnfC</name>
    <name evidence="10" type="ORF">JIN87_11785</name>
</gene>
<comment type="caution">
    <text evidence="10">The sequence shown here is derived from an EMBL/GenBank/DDBJ whole genome shotgun (WGS) entry which is preliminary data.</text>
</comment>
<dbReference type="SUPFAM" id="SSF142019">
    <property type="entry name" value="Nqo1 FMN-binding domain-like"/>
    <property type="match status" value="1"/>
</dbReference>
<dbReference type="InterPro" id="IPR011538">
    <property type="entry name" value="Nuo51_FMN-bd"/>
</dbReference>
<dbReference type="InterPro" id="IPR010208">
    <property type="entry name" value="Ion_transpt_RnfC/RsxC"/>
</dbReference>
<dbReference type="GO" id="GO:0009055">
    <property type="term" value="F:electron transfer activity"/>
    <property type="evidence" value="ECO:0007669"/>
    <property type="project" value="InterPro"/>
</dbReference>
<dbReference type="NCBIfam" id="NF003454">
    <property type="entry name" value="PRK05035.1"/>
    <property type="match status" value="1"/>
</dbReference>
<dbReference type="Pfam" id="PF13375">
    <property type="entry name" value="RnfC_N"/>
    <property type="match status" value="1"/>
</dbReference>
<keyword evidence="4 8" id="KW-0677">Repeat</keyword>
<evidence type="ECO:0000256" key="8">
    <source>
        <dbReference type="HAMAP-Rule" id="MF_00461"/>
    </source>
</evidence>
<keyword evidence="7 8" id="KW-0411">Iron-sulfur</keyword>
<dbReference type="Pfam" id="PF12838">
    <property type="entry name" value="Fer4_7"/>
    <property type="match status" value="1"/>
</dbReference>
<dbReference type="PANTHER" id="PTHR43034:SF2">
    <property type="entry name" value="ION-TRANSLOCATING OXIDOREDUCTASE COMPLEX SUBUNIT C"/>
    <property type="match status" value="1"/>
</dbReference>
<reference evidence="10" key="1">
    <citation type="submission" date="2021-01" db="EMBL/GenBank/DDBJ databases">
        <title>Modified the classification status of verrucomicrobia.</title>
        <authorList>
            <person name="Feng X."/>
        </authorList>
    </citation>
    <scope>NUCLEOTIDE SEQUENCE</scope>
    <source>
        <strain evidence="10">KCTC 13126</strain>
    </source>
</reference>
<keyword evidence="5 8" id="KW-0249">Electron transport</keyword>
<feature type="binding site" evidence="8">
    <location>
        <position position="420"/>
    </location>
    <ligand>
        <name>[4Fe-4S] cluster</name>
        <dbReference type="ChEBI" id="CHEBI:49883"/>
        <label>2</label>
    </ligand>
</feature>
<keyword evidence="2 8" id="KW-0004">4Fe-4S</keyword>
<feature type="binding site" evidence="8">
    <location>
        <position position="427"/>
    </location>
    <ligand>
        <name>[4Fe-4S] cluster</name>
        <dbReference type="ChEBI" id="CHEBI:49883"/>
        <label>1</label>
    </ligand>
</feature>
<evidence type="ECO:0000256" key="5">
    <source>
        <dbReference type="ARBA" id="ARBA00022982"/>
    </source>
</evidence>
<dbReference type="GO" id="GO:0051539">
    <property type="term" value="F:4 iron, 4 sulfur cluster binding"/>
    <property type="evidence" value="ECO:0007669"/>
    <property type="project" value="UniProtKB-KW"/>
</dbReference>
<keyword evidence="1 8" id="KW-0813">Transport</keyword>
<keyword evidence="8" id="KW-1278">Translocase</keyword>
<dbReference type="InterPro" id="IPR026902">
    <property type="entry name" value="RnfC_N"/>
</dbReference>
<dbReference type="EC" id="7.-.-.-" evidence="8"/>
<dbReference type="GO" id="GO:0046872">
    <property type="term" value="F:metal ion binding"/>
    <property type="evidence" value="ECO:0007669"/>
    <property type="project" value="UniProtKB-KW"/>
</dbReference>
<evidence type="ECO:0000256" key="1">
    <source>
        <dbReference type="ARBA" id="ARBA00022448"/>
    </source>
</evidence>
<comment type="subcellular location">
    <subcellularLocation>
        <location evidence="8">Cell membrane</location>
        <topology evidence="8">Peripheral membrane protein</topology>
    </subcellularLocation>
</comment>
<dbReference type="AlphaFoldDB" id="A0A934VPR1"/>
<sequence>MFHLISNLLHKGTFSHGIHPDENKHFTENIPIRRLPFAPELVLPLSQHFGAPSDLIVHPGQEVVRGEPIAKAKGFMSVPLHAPATGRIKRVELMPTAKGPKTPSIILEVYPGDSQEVGYYYERDIDEMSQQEIIQAVQDTGLVGLGGAAFPTHVKLSPPKEHTVHTVLINGCECEPFLTTDHRVMLERTEDLITGTKILMKALGAEKAIIGTEKNKMNAVEAIQKHLPEDGSIEVRAVQTKYPQGAEKMLVKALMGLEIPSGGFPSAVGCGVFNVASTAELGELLPKSQGVIERVVTITGPGIEKRGNYMVPIGTPIRFILDQLGFSGSANCLIMGGPMMGSSVSSLDVPITKGSGGLLVLTESILEGQHDQKSYPCISCAQCLDACPMHLNPSQLGKLANKHRYDEMQSDFHLMDCFECGCCSYVCPSGIPLVQYFRVAKSSLREKAARERANAS</sequence>
<dbReference type="SUPFAM" id="SSF46548">
    <property type="entry name" value="alpha-helical ferredoxin"/>
    <property type="match status" value="1"/>
</dbReference>
<evidence type="ECO:0000256" key="7">
    <source>
        <dbReference type="ARBA" id="ARBA00023014"/>
    </source>
</evidence>
<evidence type="ECO:0000259" key="9">
    <source>
        <dbReference type="PROSITE" id="PS51379"/>
    </source>
</evidence>
<feature type="binding site" evidence="8">
    <location>
        <position position="383"/>
    </location>
    <ligand>
        <name>[4Fe-4S] cluster</name>
        <dbReference type="ChEBI" id="CHEBI:49883"/>
        <label>1</label>
    </ligand>
</feature>
<keyword evidence="8" id="KW-0472">Membrane</keyword>
<accession>A0A934VPR1</accession>
<evidence type="ECO:0000313" key="10">
    <source>
        <dbReference type="EMBL" id="MBK1877552.1"/>
    </source>
</evidence>
<evidence type="ECO:0000313" key="11">
    <source>
        <dbReference type="Proteomes" id="UP000617628"/>
    </source>
</evidence>
<feature type="domain" description="4Fe-4S ferredoxin-type" evidence="9">
    <location>
        <begin position="408"/>
        <end position="437"/>
    </location>
</feature>
<dbReference type="GO" id="GO:0022900">
    <property type="term" value="P:electron transport chain"/>
    <property type="evidence" value="ECO:0007669"/>
    <property type="project" value="UniProtKB-UniRule"/>
</dbReference>
<dbReference type="HAMAP" id="MF_00461">
    <property type="entry name" value="RsxC_RnfC"/>
    <property type="match status" value="1"/>
</dbReference>
<dbReference type="GO" id="GO:0005886">
    <property type="term" value="C:plasma membrane"/>
    <property type="evidence" value="ECO:0007669"/>
    <property type="project" value="UniProtKB-SubCell"/>
</dbReference>
<comment type="similarity">
    <text evidence="8">Belongs to the 4Fe4S bacterial-type ferredoxin family. RnfC subfamily.</text>
</comment>
<dbReference type="PROSITE" id="PS00198">
    <property type="entry name" value="4FE4S_FER_1"/>
    <property type="match status" value="1"/>
</dbReference>
<dbReference type="InterPro" id="IPR017900">
    <property type="entry name" value="4Fe4S_Fe_S_CS"/>
</dbReference>
<dbReference type="EMBL" id="JAENIL010000019">
    <property type="protein sequence ID" value="MBK1877552.1"/>
    <property type="molecule type" value="Genomic_DNA"/>
</dbReference>
<keyword evidence="8" id="KW-1003">Cell membrane</keyword>